<reference evidence="2 3" key="1">
    <citation type="submission" date="2016-09" db="EMBL/GenBank/DDBJ databases">
        <title>Complete genome sequencing of Streptomyces lydicus 103 and metabolic pathways analysis of antibiotic biosynthesis.</title>
        <authorList>
            <person name="Jia N."/>
            <person name="Ding M.-Z."/>
            <person name="Gao F."/>
            <person name="Yuan Y.-J."/>
        </authorList>
    </citation>
    <scope>NUCLEOTIDE SEQUENCE [LARGE SCALE GENOMIC DNA]</scope>
    <source>
        <strain evidence="2 3">103</strain>
    </source>
</reference>
<evidence type="ECO:0000313" key="2">
    <source>
        <dbReference type="EMBL" id="AOP48025.1"/>
    </source>
</evidence>
<name>A0A1D7VMP1_9ACTN</name>
<organism evidence="2 3">
    <name type="scientific">Streptomyces lydicus</name>
    <dbReference type="NCBI Taxonomy" id="47763"/>
    <lineage>
        <taxon>Bacteria</taxon>
        <taxon>Bacillati</taxon>
        <taxon>Actinomycetota</taxon>
        <taxon>Actinomycetes</taxon>
        <taxon>Kitasatosporales</taxon>
        <taxon>Streptomycetaceae</taxon>
        <taxon>Streptomyces</taxon>
    </lineage>
</organism>
<protein>
    <submittedName>
        <fullName evidence="2">Uncharacterized protein</fullName>
    </submittedName>
</protein>
<dbReference type="Proteomes" id="UP000094094">
    <property type="component" value="Chromosome"/>
</dbReference>
<dbReference type="SUPFAM" id="SSF52540">
    <property type="entry name" value="P-loop containing nucleoside triphosphate hydrolases"/>
    <property type="match status" value="1"/>
</dbReference>
<dbReference type="EMBL" id="CP017157">
    <property type="protein sequence ID" value="AOP48025.1"/>
    <property type="molecule type" value="Genomic_DNA"/>
</dbReference>
<dbReference type="OrthoDB" id="3307982at2"/>
<feature type="coiled-coil region" evidence="1">
    <location>
        <begin position="340"/>
        <end position="378"/>
    </location>
</feature>
<evidence type="ECO:0000313" key="3">
    <source>
        <dbReference type="Proteomes" id="UP000094094"/>
    </source>
</evidence>
<keyword evidence="1" id="KW-0175">Coiled coil</keyword>
<keyword evidence="3" id="KW-1185">Reference proteome</keyword>
<evidence type="ECO:0000256" key="1">
    <source>
        <dbReference type="SAM" id="Coils"/>
    </source>
</evidence>
<sequence>MSEQPSGGALGKLGVIGTRQLVAVQTFFIARLTSHPVALVPGTFVAVTGRGPKDSNESGKTSFLAAVALLLGDPEWRMTGGGSVHAPKLLFEPVTAGASPEVSEPAQVGYVVGVFADPEDPQVSAHTVWLQVSAKSPHVEVRHRAGVHLLVDGDDRSQHEGAASFFRRLGGKPLGAMEYAEVLYGRAPRLLAYIVSRGGMRSRPSLLKLDAGTFTPVQIGDALVNLTGRAGMLARDVQDRQELEQTQKDLAEALKNAESSYRDEEQILHAVATRERARLETGRAHELWRLASARDYVDTVVAERRIETHLIMFAGLLEELSERESGVGKQLAEARDTRLLERTAKDARQLKIQAQRLLEEANEKRGELHGALKGVEKEQRAAQARAEGYDGPTSAELAELLATHQGDLVAAKADLLRADERVDKTGRELADAREGRTGQTAAVLQALHAGPCPGAVGLMASTRLHPDARSLWEARLAPWSDAVCVPPSLLDAAVEAVRDFPGTVLIAGPPAGALPARPAAGWPAGIADAAPLARSFLQALADATTVEQPPHASLPSLGVHVVGGFERPIVGQADICAHLEEQLVRERAEQDAVSAAIGLCERRLTALSRDIDRAKAKEVASRLADQAHNLEEALAAHDETLPGLRSSAATAAEAAVRAGDAFEGATKRVQGLLESVQKVKKEIGQTTQKRDRMLELRGKGPAHPGLVWTDSLPEALAALNWSAVPPDEVGAEPTQGISIHAVVPGDRERAVERRISGELLGESRARLSSALARLSADSHSTGVATPELANALHHQEAHIEDPHGAIFRDSLSALVTWLADNEEQDRGAREQVDVKRAERATEHRYLQDIVEETREGLAQTQQSIKERVLGSLRRISDKLNELHSREGYKADLLCDVTEPQTAQDQWVCHVVPRWQRNPNGPLLPYDRPTNTAQEKLFSIHLVLAALLAAPDARGRILILDELGDSLGAEHRREVIAALRDAAQDHGITVLATCQDVLMTDVRLICGQILQFRYYSKSDALNRPTLMFGLDDNGRRVQLTLDALVSSRA</sequence>
<feature type="coiled-coil region" evidence="1">
    <location>
        <begin position="613"/>
        <end position="640"/>
    </location>
</feature>
<proteinExistence type="predicted"/>
<dbReference type="InterPro" id="IPR027417">
    <property type="entry name" value="P-loop_NTPase"/>
</dbReference>
<accession>A0A1D7VMP1</accession>
<dbReference type="RefSeq" id="WP_069570161.1">
    <property type="nucleotide sequence ID" value="NZ_CP017157.1"/>
</dbReference>
<dbReference type="KEGG" id="slc:SL103_18925"/>
<dbReference type="AlphaFoldDB" id="A0A1D7VMP1"/>
<gene>
    <name evidence="2" type="ORF">SL103_18925</name>
</gene>